<dbReference type="RefSeq" id="WP_156183586.1">
    <property type="nucleotide sequence ID" value="NZ_CP023481.1"/>
</dbReference>
<name>A0ABU6H8R7_9BACI</name>
<proteinExistence type="predicted"/>
<keyword evidence="2" id="KW-1185">Reference proteome</keyword>
<evidence type="ECO:0000313" key="2">
    <source>
        <dbReference type="Proteomes" id="UP001341297"/>
    </source>
</evidence>
<comment type="caution">
    <text evidence="1">The sequence shown here is derived from an EMBL/GenBank/DDBJ whole genome shotgun (WGS) entry which is preliminary data.</text>
</comment>
<sequence>MNNEEIATQLMLMRNSITSLHEHLAPDFKTRDLVLLKHGFTEEQISKFYNFFT</sequence>
<protein>
    <submittedName>
        <fullName evidence="1">Uncharacterized protein</fullName>
    </submittedName>
</protein>
<gene>
    <name evidence="1" type="ORF">P8828_16620</name>
</gene>
<dbReference type="EMBL" id="JARRTL010000017">
    <property type="protein sequence ID" value="MEC0486412.1"/>
    <property type="molecule type" value="Genomic_DNA"/>
</dbReference>
<dbReference type="Proteomes" id="UP001341297">
    <property type="component" value="Unassembled WGS sequence"/>
</dbReference>
<organism evidence="1 2">
    <name type="scientific">Bacillus glycinifermentans</name>
    <dbReference type="NCBI Taxonomy" id="1664069"/>
    <lineage>
        <taxon>Bacteria</taxon>
        <taxon>Bacillati</taxon>
        <taxon>Bacillota</taxon>
        <taxon>Bacilli</taxon>
        <taxon>Bacillales</taxon>
        <taxon>Bacillaceae</taxon>
        <taxon>Bacillus</taxon>
    </lineage>
</organism>
<reference evidence="1 2" key="1">
    <citation type="submission" date="2023-03" db="EMBL/GenBank/DDBJ databases">
        <title>Agriculturally important microbes genome sequencing.</title>
        <authorList>
            <person name="Dunlap C."/>
        </authorList>
    </citation>
    <scope>NUCLEOTIDE SEQUENCE [LARGE SCALE GENOMIC DNA]</scope>
    <source>
        <strain evidence="1 2">CBP-3203</strain>
    </source>
</reference>
<accession>A0ABU6H8R7</accession>
<evidence type="ECO:0000313" key="1">
    <source>
        <dbReference type="EMBL" id="MEC0486412.1"/>
    </source>
</evidence>